<keyword evidence="1" id="KW-0472">Membrane</keyword>
<dbReference type="AlphaFoldDB" id="A0AAD3CPN9"/>
<evidence type="ECO:0000313" key="3">
    <source>
        <dbReference type="Proteomes" id="UP001054902"/>
    </source>
</evidence>
<proteinExistence type="predicted"/>
<organism evidence="2 3">
    <name type="scientific">Chaetoceros tenuissimus</name>
    <dbReference type="NCBI Taxonomy" id="426638"/>
    <lineage>
        <taxon>Eukaryota</taxon>
        <taxon>Sar</taxon>
        <taxon>Stramenopiles</taxon>
        <taxon>Ochrophyta</taxon>
        <taxon>Bacillariophyta</taxon>
        <taxon>Coscinodiscophyceae</taxon>
        <taxon>Chaetocerotophycidae</taxon>
        <taxon>Chaetocerotales</taxon>
        <taxon>Chaetocerotaceae</taxon>
        <taxon>Chaetoceros</taxon>
    </lineage>
</organism>
<reference evidence="2 3" key="1">
    <citation type="journal article" date="2021" name="Sci. Rep.">
        <title>The genome of the diatom Chaetoceros tenuissimus carries an ancient integrated fragment of an extant virus.</title>
        <authorList>
            <person name="Hongo Y."/>
            <person name="Kimura K."/>
            <person name="Takaki Y."/>
            <person name="Yoshida Y."/>
            <person name="Baba S."/>
            <person name="Kobayashi G."/>
            <person name="Nagasaki K."/>
            <person name="Hano T."/>
            <person name="Tomaru Y."/>
        </authorList>
    </citation>
    <scope>NUCLEOTIDE SEQUENCE [LARGE SCALE GENOMIC DNA]</scope>
    <source>
        <strain evidence="2 3">NIES-3715</strain>
    </source>
</reference>
<evidence type="ECO:0000313" key="2">
    <source>
        <dbReference type="EMBL" id="GFH49762.1"/>
    </source>
</evidence>
<dbReference type="Proteomes" id="UP001054902">
    <property type="component" value="Unassembled WGS sequence"/>
</dbReference>
<dbReference type="EMBL" id="BLLK01000038">
    <property type="protein sequence ID" value="GFH49762.1"/>
    <property type="molecule type" value="Genomic_DNA"/>
</dbReference>
<comment type="caution">
    <text evidence="2">The sequence shown here is derived from an EMBL/GenBank/DDBJ whole genome shotgun (WGS) entry which is preliminary data.</text>
</comment>
<feature type="transmembrane region" description="Helical" evidence="1">
    <location>
        <begin position="101"/>
        <end position="122"/>
    </location>
</feature>
<keyword evidence="1" id="KW-1133">Transmembrane helix</keyword>
<evidence type="ECO:0000256" key="1">
    <source>
        <dbReference type="SAM" id="Phobius"/>
    </source>
</evidence>
<keyword evidence="3" id="KW-1185">Reference proteome</keyword>
<sequence>MSGKDGKRKNLPLPSILSNIRNAGKSSMYTAPSKIEMQSLIQDENVVSPTNKVSALKRVSSKGMLIFDKIQNIPLFDKANRPRFRRRDRRKGFKVELPPKFLLYTIFVFIVLPLIMGIMFIVRQITYGKIIEDEEHPLHKKTKHIYRPLNQTMGSNSTTSGNTTRVIGASNNTIDNTHTLIENDFGNATVQIDANNITTADDSVNVPEVIQHENTTSNAINLQSVKLLDMNMDIDKSRNSTVGNHTL</sequence>
<gene>
    <name evidence="2" type="ORF">CTEN210_06238</name>
</gene>
<keyword evidence="1" id="KW-0812">Transmembrane</keyword>
<accession>A0AAD3CPN9</accession>
<name>A0AAD3CPN9_9STRA</name>
<protein>
    <submittedName>
        <fullName evidence="2">Uncharacterized protein</fullName>
    </submittedName>
</protein>